<dbReference type="GO" id="GO:0005876">
    <property type="term" value="C:spindle microtubule"/>
    <property type="evidence" value="ECO:0007669"/>
    <property type="project" value="InterPro"/>
</dbReference>
<keyword evidence="11" id="KW-0131">Cell cycle</keyword>
<evidence type="ECO:0000256" key="7">
    <source>
        <dbReference type="ARBA" id="ARBA00022701"/>
    </source>
</evidence>
<evidence type="ECO:0000256" key="10">
    <source>
        <dbReference type="ARBA" id="ARBA00023212"/>
    </source>
</evidence>
<reference evidence="15" key="1">
    <citation type="submission" date="2018-02" db="EMBL/GenBank/DDBJ databases">
        <authorList>
            <person name="Cohen D.B."/>
            <person name="Kent A.D."/>
        </authorList>
    </citation>
    <scope>NUCLEOTIDE SEQUENCE</scope>
</reference>
<keyword evidence="10" id="KW-0206">Cytoskeleton</keyword>
<accession>A0A2N9FT68</accession>
<keyword evidence="7" id="KW-0493">Microtubule</keyword>
<comment type="similarity">
    <text evidence="3">Belongs to the SKA2 family.</text>
</comment>
<sequence>MISSVVQHRLEKEFQQVYRDNENPMKLVFRIKKVQEDLLTLKEQCRELLKAKQDVIDKARTTLVGNRTLLQQMQASMGITLISDSDDPAFANFNQIVDEWEAQVRLRTGNW</sequence>
<protein>
    <recommendedName>
        <fullName evidence="13">Protein FAM33A</fullName>
    </recommendedName>
</protein>
<dbReference type="PANTHER" id="PTHR32017:SF3">
    <property type="entry name" value="SPINDLE AND KINETOCHORE-ASSOCIATED PROTEIN 2"/>
    <property type="match status" value="1"/>
</dbReference>
<evidence type="ECO:0000256" key="12">
    <source>
        <dbReference type="ARBA" id="ARBA00023328"/>
    </source>
</evidence>
<evidence type="ECO:0000256" key="2">
    <source>
        <dbReference type="ARBA" id="ARBA00004629"/>
    </source>
</evidence>
<evidence type="ECO:0000256" key="8">
    <source>
        <dbReference type="ARBA" id="ARBA00022776"/>
    </source>
</evidence>
<dbReference type="GO" id="GO:0051301">
    <property type="term" value="P:cell division"/>
    <property type="evidence" value="ECO:0007669"/>
    <property type="project" value="UniProtKB-KW"/>
</dbReference>
<evidence type="ECO:0000256" key="13">
    <source>
        <dbReference type="ARBA" id="ARBA00029651"/>
    </source>
</evidence>
<dbReference type="GO" id="GO:0007059">
    <property type="term" value="P:chromosome segregation"/>
    <property type="evidence" value="ECO:0007669"/>
    <property type="project" value="InterPro"/>
</dbReference>
<evidence type="ECO:0000256" key="4">
    <source>
        <dbReference type="ARBA" id="ARBA00022454"/>
    </source>
</evidence>
<keyword evidence="9" id="KW-0995">Kinetochore</keyword>
<organism evidence="15">
    <name type="scientific">Fagus sylvatica</name>
    <name type="common">Beechnut</name>
    <dbReference type="NCBI Taxonomy" id="28930"/>
    <lineage>
        <taxon>Eukaryota</taxon>
        <taxon>Viridiplantae</taxon>
        <taxon>Streptophyta</taxon>
        <taxon>Embryophyta</taxon>
        <taxon>Tracheophyta</taxon>
        <taxon>Spermatophyta</taxon>
        <taxon>Magnoliopsida</taxon>
        <taxon>eudicotyledons</taxon>
        <taxon>Gunneridae</taxon>
        <taxon>Pentapetalae</taxon>
        <taxon>rosids</taxon>
        <taxon>fabids</taxon>
        <taxon>Fagales</taxon>
        <taxon>Fagaceae</taxon>
        <taxon>Fagus</taxon>
    </lineage>
</organism>
<evidence type="ECO:0000256" key="9">
    <source>
        <dbReference type="ARBA" id="ARBA00022838"/>
    </source>
</evidence>
<keyword evidence="5" id="KW-0963">Cytoplasm</keyword>
<evidence type="ECO:0000256" key="5">
    <source>
        <dbReference type="ARBA" id="ARBA00022490"/>
    </source>
</evidence>
<dbReference type="Pfam" id="PF16740">
    <property type="entry name" value="SKA2"/>
    <property type="match status" value="1"/>
</dbReference>
<dbReference type="GO" id="GO:0008017">
    <property type="term" value="F:microtubule binding"/>
    <property type="evidence" value="ECO:0007669"/>
    <property type="project" value="InterPro"/>
</dbReference>
<evidence type="ECO:0000256" key="6">
    <source>
        <dbReference type="ARBA" id="ARBA00022618"/>
    </source>
</evidence>
<dbReference type="InterPro" id="IPR026762">
    <property type="entry name" value="Ska2"/>
</dbReference>
<dbReference type="EMBL" id="OIVN01001110">
    <property type="protein sequence ID" value="SPC89944.1"/>
    <property type="molecule type" value="Genomic_DNA"/>
</dbReference>
<dbReference type="GO" id="GO:0000278">
    <property type="term" value="P:mitotic cell cycle"/>
    <property type="evidence" value="ECO:0007669"/>
    <property type="project" value="TreeGrafter"/>
</dbReference>
<dbReference type="PANTHER" id="PTHR32017">
    <property type="entry name" value="SPINDLE AND KINETOCHORE-ASSOCIATED PROTEIN 2"/>
    <property type="match status" value="1"/>
</dbReference>
<keyword evidence="4" id="KW-0158">Chromosome</keyword>
<name>A0A2N9FT68_FAGSY</name>
<feature type="domain" description="Ska2 N-terminal" evidence="14">
    <location>
        <begin position="5"/>
        <end position="94"/>
    </location>
</feature>
<evidence type="ECO:0000256" key="1">
    <source>
        <dbReference type="ARBA" id="ARBA00004186"/>
    </source>
</evidence>
<gene>
    <name evidence="15" type="ORF">FSB_LOCUS17826</name>
</gene>
<keyword evidence="6" id="KW-0132">Cell division</keyword>
<evidence type="ECO:0000256" key="3">
    <source>
        <dbReference type="ARBA" id="ARBA00010684"/>
    </source>
</evidence>
<dbReference type="Gene3D" id="6.10.250.1380">
    <property type="match status" value="1"/>
</dbReference>
<dbReference type="AlphaFoldDB" id="A0A2N9FT68"/>
<evidence type="ECO:0000256" key="11">
    <source>
        <dbReference type="ARBA" id="ARBA00023306"/>
    </source>
</evidence>
<keyword evidence="8" id="KW-0498">Mitosis</keyword>
<proteinExistence type="inferred from homology"/>
<dbReference type="InterPro" id="IPR042091">
    <property type="entry name" value="Ska2_N"/>
</dbReference>
<comment type="subcellular location">
    <subcellularLocation>
        <location evidence="2">Chromosome</location>
        <location evidence="2">Centromere</location>
        <location evidence="2">Kinetochore</location>
    </subcellularLocation>
    <subcellularLocation>
        <location evidence="1">Cytoplasm</location>
        <location evidence="1">Cytoskeleton</location>
        <location evidence="1">Spindle</location>
    </subcellularLocation>
</comment>
<evidence type="ECO:0000313" key="15">
    <source>
        <dbReference type="EMBL" id="SPC89944.1"/>
    </source>
</evidence>
<keyword evidence="12" id="KW-0137">Centromere</keyword>
<dbReference type="GO" id="GO:0000940">
    <property type="term" value="C:outer kinetochore"/>
    <property type="evidence" value="ECO:0007669"/>
    <property type="project" value="InterPro"/>
</dbReference>
<evidence type="ECO:0000259" key="14">
    <source>
        <dbReference type="Pfam" id="PF16740"/>
    </source>
</evidence>